<keyword evidence="6 7" id="KW-0720">Serine protease</keyword>
<dbReference type="PROSITE" id="PS00138">
    <property type="entry name" value="SUBTILASE_SER"/>
    <property type="match status" value="1"/>
</dbReference>
<dbReference type="InterPro" id="IPR000209">
    <property type="entry name" value="Peptidase_S8/S53_dom"/>
</dbReference>
<evidence type="ECO:0000313" key="10">
    <source>
        <dbReference type="EMBL" id="SIS92194.1"/>
    </source>
</evidence>
<dbReference type="EC" id="3.4.21.-" evidence="8"/>
<protein>
    <recommendedName>
        <fullName evidence="8">Serine protease</fullName>
        <ecNumber evidence="8">3.4.21.-</ecNumber>
    </recommendedName>
</protein>
<comment type="similarity">
    <text evidence="2 7">Belongs to the peptidase S8 family.</text>
</comment>
<evidence type="ECO:0000256" key="2">
    <source>
        <dbReference type="ARBA" id="ARBA00011073"/>
    </source>
</evidence>
<feature type="active site" description="Charge relay system" evidence="7">
    <location>
        <position position="618"/>
    </location>
</feature>
<dbReference type="SUPFAM" id="SSF52743">
    <property type="entry name" value="Subtilisin-like"/>
    <property type="match status" value="1"/>
</dbReference>
<evidence type="ECO:0000256" key="5">
    <source>
        <dbReference type="ARBA" id="ARBA00022801"/>
    </source>
</evidence>
<evidence type="ECO:0000256" key="8">
    <source>
        <dbReference type="RuleBase" id="RU004296"/>
    </source>
</evidence>
<dbReference type="PANTHER" id="PTHR43806:SF11">
    <property type="entry name" value="CEREVISIN-RELATED"/>
    <property type="match status" value="1"/>
</dbReference>
<dbReference type="RefSeq" id="WP_076387630.1">
    <property type="nucleotide sequence ID" value="NZ_FTOI01000011.1"/>
</dbReference>
<dbReference type="InterPro" id="IPR023828">
    <property type="entry name" value="Peptidase_S8_Ser-AS"/>
</dbReference>
<dbReference type="InterPro" id="IPR043504">
    <property type="entry name" value="Peptidase_S1_PA_chymotrypsin"/>
</dbReference>
<feature type="active site" description="Charge relay system" evidence="7">
    <location>
        <position position="785"/>
    </location>
</feature>
<feature type="domain" description="Peptidase S8/S53" evidence="9">
    <location>
        <begin position="576"/>
        <end position="812"/>
    </location>
</feature>
<dbReference type="OrthoDB" id="9770276at2"/>
<dbReference type="Gene3D" id="2.40.10.10">
    <property type="entry name" value="Trypsin-like serine proteases"/>
    <property type="match status" value="2"/>
</dbReference>
<keyword evidence="4" id="KW-0732">Signal</keyword>
<dbReference type="GO" id="GO:0006508">
    <property type="term" value="P:proteolysis"/>
    <property type="evidence" value="ECO:0007669"/>
    <property type="project" value="UniProtKB-KW"/>
</dbReference>
<keyword evidence="5 7" id="KW-0378">Hydrolase</keyword>
<dbReference type="GO" id="GO:0004252">
    <property type="term" value="F:serine-type endopeptidase activity"/>
    <property type="evidence" value="ECO:0007669"/>
    <property type="project" value="UniProtKB-UniRule"/>
</dbReference>
<dbReference type="InterPro" id="IPR036852">
    <property type="entry name" value="Peptidase_S8/S53_dom_sf"/>
</dbReference>
<gene>
    <name evidence="10" type="ORF">SAMN05421789_11153</name>
</gene>
<dbReference type="AlphaFoldDB" id="A0A1N7N1H6"/>
<dbReference type="EMBL" id="FTOI01000011">
    <property type="protein sequence ID" value="SIS92194.1"/>
    <property type="molecule type" value="Genomic_DNA"/>
</dbReference>
<dbReference type="PRINTS" id="PR00839">
    <property type="entry name" value="V8PROTEASE"/>
</dbReference>
<evidence type="ECO:0000259" key="9">
    <source>
        <dbReference type="Pfam" id="PF00082"/>
    </source>
</evidence>
<proteinExistence type="inferred from homology"/>
<dbReference type="Pfam" id="PF00082">
    <property type="entry name" value="Peptidase_S8"/>
    <property type="match status" value="1"/>
</dbReference>
<keyword evidence="11" id="KW-1185">Reference proteome</keyword>
<accession>A0A1N7N1H6</accession>
<evidence type="ECO:0000256" key="1">
    <source>
        <dbReference type="ARBA" id="ARBA00008764"/>
    </source>
</evidence>
<organism evidence="10 11">
    <name type="scientific">Kaistella chaponensis</name>
    <dbReference type="NCBI Taxonomy" id="713588"/>
    <lineage>
        <taxon>Bacteria</taxon>
        <taxon>Pseudomonadati</taxon>
        <taxon>Bacteroidota</taxon>
        <taxon>Flavobacteriia</taxon>
        <taxon>Flavobacteriales</taxon>
        <taxon>Weeksellaceae</taxon>
        <taxon>Chryseobacterium group</taxon>
        <taxon>Kaistella</taxon>
    </lineage>
</organism>
<dbReference type="InterPro" id="IPR009003">
    <property type="entry name" value="Peptidase_S1_PA"/>
</dbReference>
<keyword evidence="3 7" id="KW-0645">Protease</keyword>
<dbReference type="InterPro" id="IPR050131">
    <property type="entry name" value="Peptidase_S8_subtilisin-like"/>
</dbReference>
<comment type="similarity">
    <text evidence="1 8">Belongs to the peptidase S1B family.</text>
</comment>
<dbReference type="PROSITE" id="PS51892">
    <property type="entry name" value="SUBTILASE"/>
    <property type="match status" value="1"/>
</dbReference>
<evidence type="ECO:0000256" key="4">
    <source>
        <dbReference type="ARBA" id="ARBA00022729"/>
    </source>
</evidence>
<dbReference type="Gene3D" id="3.40.50.200">
    <property type="entry name" value="Peptidase S8/S53 domain"/>
    <property type="match status" value="1"/>
</dbReference>
<dbReference type="SUPFAM" id="SSF50494">
    <property type="entry name" value="Trypsin-like serine proteases"/>
    <property type="match status" value="1"/>
</dbReference>
<evidence type="ECO:0000256" key="6">
    <source>
        <dbReference type="ARBA" id="ARBA00022825"/>
    </source>
</evidence>
<dbReference type="STRING" id="713588.SAMN05421789_11153"/>
<evidence type="ECO:0000256" key="7">
    <source>
        <dbReference type="PROSITE-ProRule" id="PRU01240"/>
    </source>
</evidence>
<dbReference type="InterPro" id="IPR008256">
    <property type="entry name" value="Peptidase_S1B"/>
</dbReference>
<name>A0A1N7N1H6_9FLAO</name>
<dbReference type="PANTHER" id="PTHR43806">
    <property type="entry name" value="PEPTIDASE S8"/>
    <property type="match status" value="1"/>
</dbReference>
<evidence type="ECO:0000313" key="11">
    <source>
        <dbReference type="Proteomes" id="UP000185839"/>
    </source>
</evidence>
<sequence>MSSQKFINDLAYERFQQATEKIDSIKKGIHENRMGEATLTDIQTDSDKLSKRIARENMPISAALERINGVPNFQDINILYKILKISESVGRITIKTRYGNSGYGTGFLVAPGILITNNHVFPDAETAKNSMVQFYYELDENNETKKVQTFGFVPEKLFMTSSYEPDAGNPNSGLDFTIVAVSDKAKEGKNISDIPCTILDETLGKIIEGENCVVIQHPKGDYKKTVMKDIRMLTLKDDFLIYESDTLPGSSGAVVIGLGTGEVVALHHSSIPNKNPQGQWLRKDGGVYKEGDADETIDWLGNEGIRVSSLIRCIRNIKLSEEMTSLKNTILGKEQSEKIQNTSSEFNKEKPINEMKNSKESVLNQAVNMIQNNSTKDNVPILHFEIELSNILTMQEDWKENYKKLVPTAISSEPLFPLSTIPSQKIIQYITLRTSENPWELAAKLEALPQIKTATPDLEMETDLLKKSKSHNQLTESDMLENMKTSNAAGRQDDFKTKWSASTYFKIDDSDVLNQRLWNRSAVGLPTEKSTENGVHSLLMSIVKEKNSVHDHDEKALDLEINTIIENLKKINLVQLDTGYTDHAKVKGRFNFDCDEDFVDGSDARDDMRTGFLKHPGHGTRTASIITGGDMSAVFKSDGNYGLLCDEKKNTLVNIIPYRISESVVLINRGKNIVDAVNQAVHTNADVMFMCMGTYPRPMIAEAAKVAYDNGIIWVCASGNEVEMVVSPALYPGTIAVSATNPNQKPWRGSCYGTEVDISAPGEDVYVPSMDEKYNEIMVYGSGTSYAAPHVAAAAALWKATYREKILEKYKFPWQMVEAFRICLKESATKPPVWDTENYGAGILNVYELLKCELPDVDDKKYAYANDPRQEWDLGVREAVHFLWKALLKKNISAQESSQEMAMTERSRIAVSAMTGNPVSSIFESDSINAVTDSEKILKMYFDSYKKI</sequence>
<reference evidence="11" key="1">
    <citation type="submission" date="2017-01" db="EMBL/GenBank/DDBJ databases">
        <authorList>
            <person name="Varghese N."/>
            <person name="Submissions S."/>
        </authorList>
    </citation>
    <scope>NUCLEOTIDE SEQUENCE [LARGE SCALE GENOMIC DNA]</scope>
    <source>
        <strain evidence="11">DSM 23145</strain>
    </source>
</reference>
<evidence type="ECO:0000256" key="3">
    <source>
        <dbReference type="ARBA" id="ARBA00022670"/>
    </source>
</evidence>
<feature type="active site" description="Charge relay system" evidence="7">
    <location>
        <position position="577"/>
    </location>
</feature>
<dbReference type="Pfam" id="PF13365">
    <property type="entry name" value="Trypsin_2"/>
    <property type="match status" value="1"/>
</dbReference>
<dbReference type="Proteomes" id="UP000185839">
    <property type="component" value="Unassembled WGS sequence"/>
</dbReference>